<reference evidence="1 2" key="1">
    <citation type="submission" date="2023-07" db="EMBL/GenBank/DDBJ databases">
        <title>Sequencing the genomes of 1000 actinobacteria strains.</title>
        <authorList>
            <person name="Klenk H.-P."/>
        </authorList>
    </citation>
    <scope>NUCLEOTIDE SEQUENCE [LARGE SCALE GENOMIC DNA]</scope>
    <source>
        <strain evidence="1 2">DSM 46740</strain>
    </source>
</reference>
<dbReference type="Proteomes" id="UP001225356">
    <property type="component" value="Unassembled WGS sequence"/>
</dbReference>
<evidence type="ECO:0000313" key="1">
    <source>
        <dbReference type="EMBL" id="MDP9846111.1"/>
    </source>
</evidence>
<gene>
    <name evidence="1" type="ORF">J2853_005322</name>
</gene>
<dbReference type="RefSeq" id="WP_307562303.1">
    <property type="nucleotide sequence ID" value="NZ_JAUSQU010000001.1"/>
</dbReference>
<accession>A0ABT9QIA1</accession>
<name>A0ABT9QIA1_9ACTN</name>
<evidence type="ECO:0000313" key="2">
    <source>
        <dbReference type="Proteomes" id="UP001225356"/>
    </source>
</evidence>
<sequence>MGLVRDLKQRDGTGIRLCGGGKPAARLLGEIDEPVIKRNPIVLGITLFDGPFAPSPFTLTATRSFDGGVAITTYVKH</sequence>
<organism evidence="1 2">
    <name type="scientific">Streptosporangium lutulentum</name>
    <dbReference type="NCBI Taxonomy" id="1461250"/>
    <lineage>
        <taxon>Bacteria</taxon>
        <taxon>Bacillati</taxon>
        <taxon>Actinomycetota</taxon>
        <taxon>Actinomycetes</taxon>
        <taxon>Streptosporangiales</taxon>
        <taxon>Streptosporangiaceae</taxon>
        <taxon>Streptosporangium</taxon>
    </lineage>
</organism>
<keyword evidence="2" id="KW-1185">Reference proteome</keyword>
<dbReference type="SUPFAM" id="SSF53597">
    <property type="entry name" value="Dihydrofolate reductase-like"/>
    <property type="match status" value="1"/>
</dbReference>
<dbReference type="EMBL" id="JAUSQU010000001">
    <property type="protein sequence ID" value="MDP9846111.1"/>
    <property type="molecule type" value="Genomic_DNA"/>
</dbReference>
<proteinExistence type="predicted"/>
<protein>
    <submittedName>
        <fullName evidence="1">Dihydrofolate reductase</fullName>
    </submittedName>
</protein>
<dbReference type="Gene3D" id="3.40.430.10">
    <property type="entry name" value="Dihydrofolate Reductase, subunit A"/>
    <property type="match status" value="1"/>
</dbReference>
<comment type="caution">
    <text evidence="1">The sequence shown here is derived from an EMBL/GenBank/DDBJ whole genome shotgun (WGS) entry which is preliminary data.</text>
</comment>
<dbReference type="InterPro" id="IPR024072">
    <property type="entry name" value="DHFR-like_dom_sf"/>
</dbReference>